<sequence length="128" mass="13911">MSTEGSLVSSSSSSDTAGDLSSQSAGAIISSSSSTMQTPNVTQFLSIKLTSNNYLLWHAQIMPLLHGYRLASYVDGTGAAPPELLQNGSPNPAFTDWFCQDTPFLIKMLLQRNRGWTVCCFCERQIII</sequence>
<reference evidence="2" key="1">
    <citation type="journal article" date="2016" name="Nat. Biotechnol.">
        <title>Sequencing wild and cultivated cassava and related species reveals extensive interspecific hybridization and genetic diversity.</title>
        <authorList>
            <person name="Bredeson J.V."/>
            <person name="Lyons J.B."/>
            <person name="Prochnik S.E."/>
            <person name="Wu G.A."/>
            <person name="Ha C.M."/>
            <person name="Edsinger-Gonzales E."/>
            <person name="Grimwood J."/>
            <person name="Schmutz J."/>
            <person name="Rabbi I.Y."/>
            <person name="Egesi C."/>
            <person name="Nauluvula P."/>
            <person name="Lebot V."/>
            <person name="Ndunguru J."/>
            <person name="Mkamilo G."/>
            <person name="Bart R.S."/>
            <person name="Setter T.L."/>
            <person name="Gleadow R.M."/>
            <person name="Kulakow P."/>
            <person name="Ferguson M.E."/>
            <person name="Rounsley S."/>
            <person name="Rokhsar D.S."/>
        </authorList>
    </citation>
    <scope>NUCLEOTIDE SEQUENCE [LARGE SCALE GENOMIC DNA]</scope>
    <source>
        <strain evidence="2">cv. AM560-2</strain>
    </source>
</reference>
<proteinExistence type="predicted"/>
<protein>
    <submittedName>
        <fullName evidence="1">Uncharacterized protein</fullName>
    </submittedName>
</protein>
<gene>
    <name evidence="1" type="ORF">MANES_09G111850v8</name>
</gene>
<evidence type="ECO:0000313" key="2">
    <source>
        <dbReference type="Proteomes" id="UP000091857"/>
    </source>
</evidence>
<accession>A0ACB7H720</accession>
<evidence type="ECO:0000313" key="1">
    <source>
        <dbReference type="EMBL" id="KAG8647810.1"/>
    </source>
</evidence>
<name>A0ACB7H720_MANES</name>
<comment type="caution">
    <text evidence="1">The sequence shown here is derived from an EMBL/GenBank/DDBJ whole genome shotgun (WGS) entry which is preliminary data.</text>
</comment>
<keyword evidence="2" id="KW-1185">Reference proteome</keyword>
<dbReference type="EMBL" id="CM004395">
    <property type="protein sequence ID" value="KAG8647810.1"/>
    <property type="molecule type" value="Genomic_DNA"/>
</dbReference>
<dbReference type="Proteomes" id="UP000091857">
    <property type="component" value="Chromosome 9"/>
</dbReference>
<organism evidence="1 2">
    <name type="scientific">Manihot esculenta</name>
    <name type="common">Cassava</name>
    <name type="synonym">Jatropha manihot</name>
    <dbReference type="NCBI Taxonomy" id="3983"/>
    <lineage>
        <taxon>Eukaryota</taxon>
        <taxon>Viridiplantae</taxon>
        <taxon>Streptophyta</taxon>
        <taxon>Embryophyta</taxon>
        <taxon>Tracheophyta</taxon>
        <taxon>Spermatophyta</taxon>
        <taxon>Magnoliopsida</taxon>
        <taxon>eudicotyledons</taxon>
        <taxon>Gunneridae</taxon>
        <taxon>Pentapetalae</taxon>
        <taxon>rosids</taxon>
        <taxon>fabids</taxon>
        <taxon>Malpighiales</taxon>
        <taxon>Euphorbiaceae</taxon>
        <taxon>Crotonoideae</taxon>
        <taxon>Manihoteae</taxon>
        <taxon>Manihot</taxon>
    </lineage>
</organism>